<proteinExistence type="predicted"/>
<keyword evidence="2" id="KW-1185">Reference proteome</keyword>
<comment type="caution">
    <text evidence="1">The sequence shown here is derived from an EMBL/GenBank/DDBJ whole genome shotgun (WGS) entry which is preliminary data.</text>
</comment>
<dbReference type="EMBL" id="VSRR010132435">
    <property type="protein sequence ID" value="MPD02640.1"/>
    <property type="molecule type" value="Genomic_DNA"/>
</dbReference>
<dbReference type="Proteomes" id="UP000324222">
    <property type="component" value="Unassembled WGS sequence"/>
</dbReference>
<dbReference type="AlphaFoldDB" id="A0A5B7K6K5"/>
<evidence type="ECO:0000313" key="1">
    <source>
        <dbReference type="EMBL" id="MPD02640.1"/>
    </source>
</evidence>
<gene>
    <name evidence="1" type="ORF">E2C01_098236</name>
</gene>
<accession>A0A5B7K6K5</accession>
<protein>
    <submittedName>
        <fullName evidence="1">Uncharacterized protein</fullName>
    </submittedName>
</protein>
<evidence type="ECO:0000313" key="2">
    <source>
        <dbReference type="Proteomes" id="UP000324222"/>
    </source>
</evidence>
<sequence>MILTTLCLSCRVPHPKIRPHQPRPLLITELSLTVCTNTDTISPGRLHHEAFASATPHTAHSPSPLLAWTVLLIDTRPFLFLHSCSTLRSKRRIVHIYWNFIEFIN</sequence>
<name>A0A5B7K6K5_PORTR</name>
<organism evidence="1 2">
    <name type="scientific">Portunus trituberculatus</name>
    <name type="common">Swimming crab</name>
    <name type="synonym">Neptunus trituberculatus</name>
    <dbReference type="NCBI Taxonomy" id="210409"/>
    <lineage>
        <taxon>Eukaryota</taxon>
        <taxon>Metazoa</taxon>
        <taxon>Ecdysozoa</taxon>
        <taxon>Arthropoda</taxon>
        <taxon>Crustacea</taxon>
        <taxon>Multicrustacea</taxon>
        <taxon>Malacostraca</taxon>
        <taxon>Eumalacostraca</taxon>
        <taxon>Eucarida</taxon>
        <taxon>Decapoda</taxon>
        <taxon>Pleocyemata</taxon>
        <taxon>Brachyura</taxon>
        <taxon>Eubrachyura</taxon>
        <taxon>Portunoidea</taxon>
        <taxon>Portunidae</taxon>
        <taxon>Portuninae</taxon>
        <taxon>Portunus</taxon>
    </lineage>
</organism>
<reference evidence="1 2" key="1">
    <citation type="submission" date="2019-05" db="EMBL/GenBank/DDBJ databases">
        <title>Another draft genome of Portunus trituberculatus and its Hox gene families provides insights of decapod evolution.</title>
        <authorList>
            <person name="Jeong J.-H."/>
            <person name="Song I."/>
            <person name="Kim S."/>
            <person name="Choi T."/>
            <person name="Kim D."/>
            <person name="Ryu S."/>
            <person name="Kim W."/>
        </authorList>
    </citation>
    <scope>NUCLEOTIDE SEQUENCE [LARGE SCALE GENOMIC DNA]</scope>
    <source>
        <tissue evidence="1">Muscle</tissue>
    </source>
</reference>